<proteinExistence type="predicted"/>
<reference evidence="2 3" key="1">
    <citation type="submission" date="2016-08" db="EMBL/GenBank/DDBJ databases">
        <authorList>
            <consortium name="Lentinula edodes genome sequencing consortium"/>
            <person name="Sakamoto Y."/>
            <person name="Nakade K."/>
            <person name="Sato S."/>
            <person name="Yoshida Y."/>
            <person name="Miyazaki K."/>
            <person name="Natsume S."/>
            <person name="Konno N."/>
        </authorList>
    </citation>
    <scope>NUCLEOTIDE SEQUENCE [LARGE SCALE GENOMIC DNA]</scope>
    <source>
        <strain evidence="2 3">NBRC 111202</strain>
    </source>
</reference>
<accession>A0A1Q3E729</accession>
<organism evidence="2 3">
    <name type="scientific">Lentinula edodes</name>
    <name type="common">Shiitake mushroom</name>
    <name type="synonym">Lentinus edodes</name>
    <dbReference type="NCBI Taxonomy" id="5353"/>
    <lineage>
        <taxon>Eukaryota</taxon>
        <taxon>Fungi</taxon>
        <taxon>Dikarya</taxon>
        <taxon>Basidiomycota</taxon>
        <taxon>Agaricomycotina</taxon>
        <taxon>Agaricomycetes</taxon>
        <taxon>Agaricomycetidae</taxon>
        <taxon>Agaricales</taxon>
        <taxon>Marasmiineae</taxon>
        <taxon>Omphalotaceae</taxon>
        <taxon>Lentinula</taxon>
    </lineage>
</organism>
<feature type="signal peptide" evidence="1">
    <location>
        <begin position="1"/>
        <end position="17"/>
    </location>
</feature>
<evidence type="ECO:0000256" key="1">
    <source>
        <dbReference type="SAM" id="SignalP"/>
    </source>
</evidence>
<evidence type="ECO:0000313" key="2">
    <source>
        <dbReference type="EMBL" id="GAW03062.1"/>
    </source>
</evidence>
<dbReference type="EMBL" id="BDGU01000127">
    <property type="protein sequence ID" value="GAW03062.1"/>
    <property type="molecule type" value="Genomic_DNA"/>
</dbReference>
<sequence length="295" mass="30115">MLSTLTIVSLLSAAVFAQDSLVPSGISSDCSTFLETVNNNSTIQSCLSPVIEASSSSSASASTLSTLCSTSICDDSLFRSTLSSFASACSSELTSNSDVVGLYDVLYIISPMKTALCSKSDSGSYCALSATSTSSSAAASASGASAAMLASQAQQYISTSSGTINSTTFSTTNLAFMFLQSTLTSAQCTTCTRNIMTSYINFESNAPYAPGIASSSLLSQQTSVYNAITSVCGSNFLSGVVQAAGGISTGSSDNGSLRSSALDIRTIAAVIIPKEVCSAVQVMFRLIVKSLTFSV</sequence>
<reference evidence="2 3" key="2">
    <citation type="submission" date="2017-02" db="EMBL/GenBank/DDBJ databases">
        <title>A genome survey and senescence transcriptome analysis in Lentinula edodes.</title>
        <authorList>
            <person name="Sakamoto Y."/>
            <person name="Nakade K."/>
            <person name="Sato S."/>
            <person name="Yoshida Y."/>
            <person name="Miyazaki K."/>
            <person name="Natsume S."/>
            <person name="Konno N."/>
        </authorList>
    </citation>
    <scope>NUCLEOTIDE SEQUENCE [LARGE SCALE GENOMIC DNA]</scope>
    <source>
        <strain evidence="2 3">NBRC 111202</strain>
    </source>
</reference>
<gene>
    <name evidence="2" type="ORF">LENED_004752</name>
</gene>
<keyword evidence="1" id="KW-0732">Signal</keyword>
<dbReference type="AlphaFoldDB" id="A0A1Q3E729"/>
<evidence type="ECO:0000313" key="3">
    <source>
        <dbReference type="Proteomes" id="UP000188533"/>
    </source>
</evidence>
<protein>
    <submittedName>
        <fullName evidence="2">Uncharacterized protein</fullName>
    </submittedName>
</protein>
<name>A0A1Q3E729_LENED</name>
<comment type="caution">
    <text evidence="2">The sequence shown here is derived from an EMBL/GenBank/DDBJ whole genome shotgun (WGS) entry which is preliminary data.</text>
</comment>
<keyword evidence="3" id="KW-1185">Reference proteome</keyword>
<feature type="chain" id="PRO_5012343066" evidence="1">
    <location>
        <begin position="18"/>
        <end position="295"/>
    </location>
</feature>
<dbReference type="Proteomes" id="UP000188533">
    <property type="component" value="Unassembled WGS sequence"/>
</dbReference>